<reference evidence="2" key="1">
    <citation type="submission" date="2015-11" db="EMBL/GenBank/DDBJ databases">
        <title>De novo transcriptome assembly of four potential Pierce s Disease insect vectors from Arizona vineyards.</title>
        <authorList>
            <person name="Tassone E.E."/>
        </authorList>
    </citation>
    <scope>NUCLEOTIDE SEQUENCE</scope>
</reference>
<feature type="compositionally biased region" description="Basic and acidic residues" evidence="1">
    <location>
        <begin position="208"/>
        <end position="220"/>
    </location>
</feature>
<feature type="compositionally biased region" description="Basic and acidic residues" evidence="1">
    <location>
        <begin position="636"/>
        <end position="648"/>
    </location>
</feature>
<evidence type="ECO:0000313" key="2">
    <source>
        <dbReference type="EMBL" id="JAS50908.1"/>
    </source>
</evidence>
<gene>
    <name evidence="2" type="ORF">g.19997</name>
</gene>
<protein>
    <submittedName>
        <fullName evidence="2">Uncharacterized protein</fullName>
    </submittedName>
</protein>
<sequence length="662" mass="73138">QFESDKLPSDSDEADYSTIQYSSISLGSDGPLYENTVGYLQPPPSLLLSYSPEDDVEDHIYDYVDNSLLESRPANIFLSLLEGEGTTISPDPNIYEVPPGAIFNSESCFEELFPLSDISPPNGFQDKLTWERLHLISGNGEDNNEAIYSLPIKFSLNGSAILKPRKKKLRPSIEELLNQNTTMKDTTMEEEQKDNKSEEQELPAQNELTKDVSLKSETKPPTEPVDSVSESFPVTVSTCSSSNEVIVENINNAIPINLTVLQASVDSLPVEATEVPDPGVTETQDPPNSKEFTSIIEISGDGTWNTAKIPSSHVETSKAIESTITDESAEQDFLTMNADARAKHVTLAYSGQYYTGNCPVASIKPMKHEHDASIDTKKNIGAQIMEKYEEERKKIIEIKNLPDVSLLDVDESLEEIQKERRKIIESQAVRAKRIDSWIKGGPVPLDADGIPVKCELPDCDEAIPLPDSDSINIYLDENGEVVYDSIIQNKSKIKSYWEQLMIAAELSKSSAHQHVYSHHLPHAPTPAAAPAPAHTSPPATTPHVVPEKIPSPDLSETEYYDALSHISQVQTPELTEKSAGAEGLVETVVQRDIRLQRERELALAEERQKALRSTKTPIMTKTAQSTSLPAPTPAPAKEEELHRQHDEAYLSIPTTDEGNFSE</sequence>
<feature type="non-terminal residue" evidence="2">
    <location>
        <position position="1"/>
    </location>
</feature>
<feature type="region of interest" description="Disordered" evidence="1">
    <location>
        <begin position="520"/>
        <end position="546"/>
    </location>
</feature>
<evidence type="ECO:0000256" key="1">
    <source>
        <dbReference type="SAM" id="MobiDB-lite"/>
    </source>
</evidence>
<dbReference type="EMBL" id="GECZ01018861">
    <property type="protein sequence ID" value="JAS50908.1"/>
    <property type="molecule type" value="Transcribed_RNA"/>
</dbReference>
<accession>A0A1B6FL29</accession>
<dbReference type="AlphaFoldDB" id="A0A1B6FL29"/>
<feature type="non-terminal residue" evidence="2">
    <location>
        <position position="662"/>
    </location>
</feature>
<feature type="region of interest" description="Disordered" evidence="1">
    <location>
        <begin position="175"/>
        <end position="230"/>
    </location>
</feature>
<organism evidence="2">
    <name type="scientific">Cuerna arida</name>
    <dbReference type="NCBI Taxonomy" id="1464854"/>
    <lineage>
        <taxon>Eukaryota</taxon>
        <taxon>Metazoa</taxon>
        <taxon>Ecdysozoa</taxon>
        <taxon>Arthropoda</taxon>
        <taxon>Hexapoda</taxon>
        <taxon>Insecta</taxon>
        <taxon>Pterygota</taxon>
        <taxon>Neoptera</taxon>
        <taxon>Paraneoptera</taxon>
        <taxon>Hemiptera</taxon>
        <taxon>Auchenorrhyncha</taxon>
        <taxon>Membracoidea</taxon>
        <taxon>Cicadellidae</taxon>
        <taxon>Cicadellinae</taxon>
        <taxon>Proconiini</taxon>
        <taxon>Cuerna</taxon>
    </lineage>
</organism>
<feature type="region of interest" description="Disordered" evidence="1">
    <location>
        <begin position="608"/>
        <end position="662"/>
    </location>
</feature>
<feature type="compositionally biased region" description="Low complexity" evidence="1">
    <location>
        <begin position="530"/>
        <end position="543"/>
    </location>
</feature>
<proteinExistence type="predicted"/>
<feature type="compositionally biased region" description="Polar residues" evidence="1">
    <location>
        <begin position="652"/>
        <end position="662"/>
    </location>
</feature>
<name>A0A1B6FL29_9HEMI</name>